<evidence type="ECO:0000313" key="11">
    <source>
        <dbReference type="Proteomes" id="UP001157974"/>
    </source>
</evidence>
<evidence type="ECO:0000256" key="1">
    <source>
        <dbReference type="ARBA" id="ARBA00007769"/>
    </source>
</evidence>
<proteinExistence type="inferred from homology"/>
<keyword evidence="4" id="KW-0479">Metal-binding</keyword>
<dbReference type="GO" id="GO:0003862">
    <property type="term" value="F:3-isopropylmalate dehydrogenase activity"/>
    <property type="evidence" value="ECO:0007669"/>
    <property type="project" value="InterPro"/>
</dbReference>
<dbReference type="PANTHER" id="PTHR42979">
    <property type="entry name" value="3-ISOPROPYLMALATE DEHYDROGENASE"/>
    <property type="match status" value="1"/>
</dbReference>
<evidence type="ECO:0000256" key="8">
    <source>
        <dbReference type="ARBA" id="ARBA00023304"/>
    </source>
</evidence>
<evidence type="ECO:0000259" key="9">
    <source>
        <dbReference type="SMART" id="SM01329"/>
    </source>
</evidence>
<keyword evidence="3" id="KW-0028">Amino-acid biosynthesis</keyword>
<feature type="domain" description="Isopropylmalate dehydrogenase-like" evidence="9">
    <location>
        <begin position="48"/>
        <end position="406"/>
    </location>
</feature>
<evidence type="ECO:0000256" key="4">
    <source>
        <dbReference type="ARBA" id="ARBA00022723"/>
    </source>
</evidence>
<comment type="caution">
    <text evidence="10">The sequence shown here is derived from an EMBL/GenBank/DDBJ whole genome shotgun (WGS) entry which is preliminary data.</text>
</comment>
<dbReference type="PANTHER" id="PTHR42979:SF1">
    <property type="entry name" value="3-ISOPROPYLMALATE DEHYDROGENASE"/>
    <property type="match status" value="1"/>
</dbReference>
<evidence type="ECO:0000256" key="5">
    <source>
        <dbReference type="ARBA" id="ARBA00022842"/>
    </source>
</evidence>
<gene>
    <name evidence="10" type="ORF">NDN08_000587</name>
</gene>
<evidence type="ECO:0000256" key="7">
    <source>
        <dbReference type="ARBA" id="ARBA00023027"/>
    </source>
</evidence>
<dbReference type="AlphaFoldDB" id="A0AAV8USJ8"/>
<evidence type="ECO:0000313" key="10">
    <source>
        <dbReference type="EMBL" id="KAJ8904057.1"/>
    </source>
</evidence>
<dbReference type="InterPro" id="IPR004429">
    <property type="entry name" value="Isopropylmalate_DH"/>
</dbReference>
<accession>A0AAV8USJ8</accession>
<dbReference type="SMART" id="SM01329">
    <property type="entry name" value="Iso_dh"/>
    <property type="match status" value="1"/>
</dbReference>
<protein>
    <recommendedName>
        <fullName evidence="9">Isopropylmalate dehydrogenase-like domain-containing protein</fullName>
    </recommendedName>
</protein>
<dbReference type="SUPFAM" id="SSF53659">
    <property type="entry name" value="Isocitrate/Isopropylmalate dehydrogenase-like"/>
    <property type="match status" value="1"/>
</dbReference>
<dbReference type="GO" id="GO:0046872">
    <property type="term" value="F:metal ion binding"/>
    <property type="evidence" value="ECO:0007669"/>
    <property type="project" value="UniProtKB-KW"/>
</dbReference>
<evidence type="ECO:0000256" key="6">
    <source>
        <dbReference type="ARBA" id="ARBA00023002"/>
    </source>
</evidence>
<keyword evidence="8" id="KW-0100">Branched-chain amino acid biosynthesis</keyword>
<keyword evidence="7" id="KW-0520">NAD</keyword>
<dbReference type="GO" id="GO:0009098">
    <property type="term" value="P:L-leucine biosynthetic process"/>
    <property type="evidence" value="ECO:0007669"/>
    <property type="project" value="UniProtKB-KW"/>
</dbReference>
<evidence type="ECO:0000256" key="2">
    <source>
        <dbReference type="ARBA" id="ARBA00022430"/>
    </source>
</evidence>
<keyword evidence="6" id="KW-0560">Oxidoreductase</keyword>
<sequence>MGGVSGFVGPAGLRVSGRRDGTCARSRGGVGRLSAKVSGTGEVDNPYKITVLKGDGRGPEMAEIAVSVVEALQDYTDLHFKIDWAEYGEGALKESGSLVPEETVEKCKQADSVLKSYQGTAKDAPVDENAHLVLRSELDVYAQLLPTRVYSPLSSMSVFKEDKVNGVDLLLVREISGGVLRKRETGVLQVEDADEADSLMRYEKQQVERFANLVLDLAERRSGRVLNVDRADQLKVSRFWRNNLHSTMKKTLMDRADIAVEDMFVDDFCRAVVINPKQFDVVCTSNLFGDVVAELLASLHGPARINPASWICENGLSIHGPADLYNASAYVESSVQDYSRGPISIIRAVSMMLRYGLDEPAAADLLQKALMKTFEDCVTERIATYVPEEDLNGREIVSADTFRDYLVTNIQYMKQFEMVCDPVECGE</sequence>
<dbReference type="Proteomes" id="UP001157974">
    <property type="component" value="Unassembled WGS sequence"/>
</dbReference>
<dbReference type="EMBL" id="JAMWBK010000006">
    <property type="protein sequence ID" value="KAJ8904057.1"/>
    <property type="molecule type" value="Genomic_DNA"/>
</dbReference>
<organism evidence="10 11">
    <name type="scientific">Rhodosorus marinus</name>
    <dbReference type="NCBI Taxonomy" id="101924"/>
    <lineage>
        <taxon>Eukaryota</taxon>
        <taxon>Rhodophyta</taxon>
        <taxon>Stylonematophyceae</taxon>
        <taxon>Stylonematales</taxon>
        <taxon>Stylonemataceae</taxon>
        <taxon>Rhodosorus</taxon>
    </lineage>
</organism>
<comment type="similarity">
    <text evidence="1">Belongs to the isocitrate and isopropylmalate dehydrogenases family.</text>
</comment>
<dbReference type="Pfam" id="PF00180">
    <property type="entry name" value="Iso_dh"/>
    <property type="match status" value="1"/>
</dbReference>
<keyword evidence="2" id="KW-0432">Leucine biosynthesis</keyword>
<reference evidence="10 11" key="1">
    <citation type="journal article" date="2023" name="Nat. Commun.">
        <title>Origin of minicircular mitochondrial genomes in red algae.</title>
        <authorList>
            <person name="Lee Y."/>
            <person name="Cho C.H."/>
            <person name="Lee Y.M."/>
            <person name="Park S.I."/>
            <person name="Yang J.H."/>
            <person name="West J.A."/>
            <person name="Bhattacharya D."/>
            <person name="Yoon H.S."/>
        </authorList>
    </citation>
    <scope>NUCLEOTIDE SEQUENCE [LARGE SCALE GENOMIC DNA]</scope>
    <source>
        <strain evidence="10 11">CCMP1338</strain>
        <tissue evidence="10">Whole cell</tissue>
    </source>
</reference>
<keyword evidence="11" id="KW-1185">Reference proteome</keyword>
<evidence type="ECO:0000256" key="3">
    <source>
        <dbReference type="ARBA" id="ARBA00022605"/>
    </source>
</evidence>
<name>A0AAV8USJ8_9RHOD</name>
<dbReference type="GO" id="GO:0005829">
    <property type="term" value="C:cytosol"/>
    <property type="evidence" value="ECO:0007669"/>
    <property type="project" value="TreeGrafter"/>
</dbReference>
<dbReference type="InterPro" id="IPR024084">
    <property type="entry name" value="IsoPropMal-DH-like_dom"/>
</dbReference>
<dbReference type="Gene3D" id="3.40.718.10">
    <property type="entry name" value="Isopropylmalate Dehydrogenase"/>
    <property type="match status" value="1"/>
</dbReference>
<keyword evidence="5" id="KW-0460">Magnesium</keyword>